<evidence type="ECO:0000313" key="2">
    <source>
        <dbReference type="Proteomes" id="UP001634393"/>
    </source>
</evidence>
<accession>A0ABD3RJR0</accession>
<name>A0ABD3RJR0_9LAMI</name>
<protein>
    <submittedName>
        <fullName evidence="1">Uncharacterized protein</fullName>
    </submittedName>
</protein>
<dbReference type="Proteomes" id="UP001634393">
    <property type="component" value="Unassembled WGS sequence"/>
</dbReference>
<reference evidence="1 2" key="1">
    <citation type="submission" date="2024-12" db="EMBL/GenBank/DDBJ databases">
        <title>The unique morphological basis and parallel evolutionary history of personate flowers in Penstemon.</title>
        <authorList>
            <person name="Depatie T.H."/>
            <person name="Wessinger C.A."/>
        </authorList>
    </citation>
    <scope>NUCLEOTIDE SEQUENCE [LARGE SCALE GENOMIC DNA]</scope>
    <source>
        <strain evidence="1">WTNN_2</strain>
        <tissue evidence="1">Leaf</tissue>
    </source>
</reference>
<keyword evidence="2" id="KW-1185">Reference proteome</keyword>
<evidence type="ECO:0000313" key="1">
    <source>
        <dbReference type="EMBL" id="KAL3813103.1"/>
    </source>
</evidence>
<dbReference type="EMBL" id="JBJXBP010000008">
    <property type="protein sequence ID" value="KAL3813103.1"/>
    <property type="molecule type" value="Genomic_DNA"/>
</dbReference>
<gene>
    <name evidence="1" type="ORF">ACJIZ3_014371</name>
</gene>
<organism evidence="1 2">
    <name type="scientific">Penstemon smallii</name>
    <dbReference type="NCBI Taxonomy" id="265156"/>
    <lineage>
        <taxon>Eukaryota</taxon>
        <taxon>Viridiplantae</taxon>
        <taxon>Streptophyta</taxon>
        <taxon>Embryophyta</taxon>
        <taxon>Tracheophyta</taxon>
        <taxon>Spermatophyta</taxon>
        <taxon>Magnoliopsida</taxon>
        <taxon>eudicotyledons</taxon>
        <taxon>Gunneridae</taxon>
        <taxon>Pentapetalae</taxon>
        <taxon>asterids</taxon>
        <taxon>lamiids</taxon>
        <taxon>Lamiales</taxon>
        <taxon>Plantaginaceae</taxon>
        <taxon>Cheloneae</taxon>
        <taxon>Penstemon</taxon>
    </lineage>
</organism>
<proteinExistence type="predicted"/>
<comment type="caution">
    <text evidence="1">The sequence shown here is derived from an EMBL/GenBank/DDBJ whole genome shotgun (WGS) entry which is preliminary data.</text>
</comment>
<dbReference type="AlphaFoldDB" id="A0ABD3RJR0"/>
<sequence>MSGPILCNRIAQSTSTFDVSTSVIRIKITTL</sequence>